<keyword evidence="14" id="KW-1185">Reference proteome</keyword>
<feature type="transmembrane region" description="Helical" evidence="11">
    <location>
        <begin position="45"/>
        <end position="65"/>
    </location>
</feature>
<dbReference type="SUPFAM" id="SSF81321">
    <property type="entry name" value="Family A G protein-coupled receptor-like"/>
    <property type="match status" value="1"/>
</dbReference>
<dbReference type="GeneID" id="114338380"/>
<evidence type="ECO:0000256" key="7">
    <source>
        <dbReference type="ARBA" id="ARBA00023136"/>
    </source>
</evidence>
<feature type="domain" description="G-protein coupled receptors family 1 profile" evidence="12">
    <location>
        <begin position="28"/>
        <end position="268"/>
    </location>
</feature>
<keyword evidence="5 11" id="KW-1133">Transmembrane helix</keyword>
<feature type="transmembrane region" description="Helical" evidence="11">
    <location>
        <begin position="127"/>
        <end position="149"/>
    </location>
</feature>
<keyword evidence="3" id="KW-1003">Cell membrane</keyword>
<reference evidence="15" key="1">
    <citation type="submission" date="2025-04" db="UniProtKB">
        <authorList>
            <consortium name="RefSeq"/>
        </authorList>
    </citation>
    <scope>IDENTIFICATION</scope>
    <source>
        <tissue evidence="15">Whole insect</tissue>
    </source>
</reference>
<feature type="transmembrane region" description="Helical" evidence="11">
    <location>
        <begin position="250"/>
        <end position="270"/>
    </location>
</feature>
<evidence type="ECO:0000256" key="3">
    <source>
        <dbReference type="ARBA" id="ARBA00022475"/>
    </source>
</evidence>
<dbReference type="Pfam" id="PF00001">
    <property type="entry name" value="7tm_1"/>
    <property type="match status" value="1"/>
</dbReference>
<evidence type="ECO:0000313" key="14">
    <source>
        <dbReference type="Proteomes" id="UP001652700"/>
    </source>
</evidence>
<dbReference type="PROSITE" id="PS00237">
    <property type="entry name" value="G_PROTEIN_RECEP_F1_1"/>
    <property type="match status" value="1"/>
</dbReference>
<dbReference type="InParanoid" id="A0A6P7GEN4"/>
<evidence type="ECO:0000256" key="8">
    <source>
        <dbReference type="ARBA" id="ARBA00023170"/>
    </source>
</evidence>
<dbReference type="GO" id="GO:0045202">
    <property type="term" value="C:synapse"/>
    <property type="evidence" value="ECO:0007669"/>
    <property type="project" value="GOC"/>
</dbReference>
<keyword evidence="6 10" id="KW-0297">G-protein coupled receptor</keyword>
<dbReference type="CTD" id="31626"/>
<dbReference type="Gene3D" id="1.20.1070.10">
    <property type="entry name" value="Rhodopsin 7-helix transmembrane proteins"/>
    <property type="match status" value="1"/>
</dbReference>
<dbReference type="GO" id="GO:0004993">
    <property type="term" value="F:G protein-coupled serotonin receptor activity"/>
    <property type="evidence" value="ECO:0007669"/>
    <property type="project" value="TreeGrafter"/>
</dbReference>
<dbReference type="RefSeq" id="XP_028144772.1">
    <property type="nucleotide sequence ID" value="XM_028288971.1"/>
</dbReference>
<protein>
    <submittedName>
        <fullName evidence="15">5-hydroxytryptamine receptor 1A-like</fullName>
    </submittedName>
</protein>
<evidence type="ECO:0000259" key="12">
    <source>
        <dbReference type="PROSITE" id="PS50262"/>
    </source>
</evidence>
<sequence length="346" mass="39575">MGSENCEYCGTTLWMCISISSAFLTVLGNSLTLSAILMSKKLSSLIANYFVFSLAVSDLMVGVSIPYHMLFYTIDDFGKVKIRCLLRFVLTSFACSSSICNLLFIAMDRYLAIVYPLHYARFMVKKFAYVLISIGWAAAFSAAFVPLIWNEWIDGVTCEVVNVFPHNYMQFILLPMFSLIWTTMILLYTRICQEASGQQKKIRVTGFKHQTKSFQVTLIILGCFTICWLPYFVIVIYIRTTRNAEAATLYEVFFNLAMTNSCMNPLIYAWKNKNFRKAFLNLLKCHHPDSKADFVTNHVPSKRNSDNCVWNINCQREELTTGTELSTYDEKIEHNTVQKCVENGAC</sequence>
<organism evidence="15">
    <name type="scientific">Diabrotica virgifera virgifera</name>
    <name type="common">western corn rootworm</name>
    <dbReference type="NCBI Taxonomy" id="50390"/>
    <lineage>
        <taxon>Eukaryota</taxon>
        <taxon>Metazoa</taxon>
        <taxon>Ecdysozoa</taxon>
        <taxon>Arthropoda</taxon>
        <taxon>Hexapoda</taxon>
        <taxon>Insecta</taxon>
        <taxon>Pterygota</taxon>
        <taxon>Neoptera</taxon>
        <taxon>Endopterygota</taxon>
        <taxon>Coleoptera</taxon>
        <taxon>Polyphaga</taxon>
        <taxon>Cucujiformia</taxon>
        <taxon>Chrysomeloidea</taxon>
        <taxon>Chrysomelidae</taxon>
        <taxon>Galerucinae</taxon>
        <taxon>Diabroticina</taxon>
        <taxon>Diabroticites</taxon>
        <taxon>Diabrotica</taxon>
    </lineage>
</organism>
<dbReference type="PANTHER" id="PTHR24247:SF202">
    <property type="entry name" value="5-HYDROXYTRYPTAMINE RECEPTOR 1"/>
    <property type="match status" value="1"/>
</dbReference>
<feature type="transmembrane region" description="Helical" evidence="11">
    <location>
        <begin position="85"/>
        <end position="106"/>
    </location>
</feature>
<dbReference type="PANTHER" id="PTHR24247">
    <property type="entry name" value="5-HYDROXYTRYPTAMINE RECEPTOR"/>
    <property type="match status" value="1"/>
</dbReference>
<dbReference type="OrthoDB" id="10042731at2759"/>
<dbReference type="AlphaFoldDB" id="A0A6P7GEN4"/>
<evidence type="ECO:0000256" key="9">
    <source>
        <dbReference type="ARBA" id="ARBA00023224"/>
    </source>
</evidence>
<dbReference type="KEGG" id="dvv:114338380"/>
<dbReference type="FunCoup" id="A0A6P7GEN4">
    <property type="interactions" value="57"/>
</dbReference>
<dbReference type="GO" id="GO:0030594">
    <property type="term" value="F:neurotransmitter receptor activity"/>
    <property type="evidence" value="ECO:0007669"/>
    <property type="project" value="TreeGrafter"/>
</dbReference>
<dbReference type="GO" id="GO:0005886">
    <property type="term" value="C:plasma membrane"/>
    <property type="evidence" value="ECO:0007669"/>
    <property type="project" value="UniProtKB-SubCell"/>
</dbReference>
<dbReference type="PRINTS" id="PR00237">
    <property type="entry name" value="GPCRRHODOPSN"/>
</dbReference>
<feature type="transmembrane region" description="Helical" evidence="11">
    <location>
        <begin position="169"/>
        <end position="192"/>
    </location>
</feature>
<dbReference type="SMART" id="SM01381">
    <property type="entry name" value="7TM_GPCR_Srsx"/>
    <property type="match status" value="1"/>
</dbReference>
<dbReference type="InterPro" id="IPR017452">
    <property type="entry name" value="GPCR_Rhodpsn_7TM"/>
</dbReference>
<evidence type="ECO:0000256" key="5">
    <source>
        <dbReference type="ARBA" id="ARBA00022989"/>
    </source>
</evidence>
<gene>
    <name evidence="15" type="primary">LOC114338380</name>
</gene>
<dbReference type="GO" id="GO:0030425">
    <property type="term" value="C:dendrite"/>
    <property type="evidence" value="ECO:0007669"/>
    <property type="project" value="TreeGrafter"/>
</dbReference>
<evidence type="ECO:0000256" key="1">
    <source>
        <dbReference type="ARBA" id="ARBA00004651"/>
    </source>
</evidence>
<evidence type="ECO:0000256" key="11">
    <source>
        <dbReference type="SAM" id="Phobius"/>
    </source>
</evidence>
<dbReference type="InterPro" id="IPR000276">
    <property type="entry name" value="GPCR_Rhodpsn"/>
</dbReference>
<comment type="subcellular location">
    <subcellularLocation>
        <location evidence="1">Cell membrane</location>
        <topology evidence="1">Multi-pass membrane protein</topology>
    </subcellularLocation>
</comment>
<comment type="similarity">
    <text evidence="2 10">Belongs to the G-protein coupled receptor 1 family.</text>
</comment>
<evidence type="ECO:0000256" key="4">
    <source>
        <dbReference type="ARBA" id="ARBA00022692"/>
    </source>
</evidence>
<keyword evidence="7 11" id="KW-0472">Membrane</keyword>
<proteinExistence type="inferred from homology"/>
<feature type="transmembrane region" description="Helical" evidence="11">
    <location>
        <begin position="12"/>
        <end position="38"/>
    </location>
</feature>
<accession>A0A6P7GEN4</accession>
<reference evidence="13" key="2">
    <citation type="submission" date="2025-05" db="UniProtKB">
        <authorList>
            <consortium name="EnsemblMetazoa"/>
        </authorList>
    </citation>
    <scope>IDENTIFICATION</scope>
</reference>
<dbReference type="Proteomes" id="UP001652700">
    <property type="component" value="Unplaced"/>
</dbReference>
<evidence type="ECO:0000256" key="2">
    <source>
        <dbReference type="ARBA" id="ARBA00010663"/>
    </source>
</evidence>
<dbReference type="GO" id="GO:0007187">
    <property type="term" value="P:G protein-coupled receptor signaling pathway, coupled to cyclic nucleotide second messenger"/>
    <property type="evidence" value="ECO:0007669"/>
    <property type="project" value="TreeGrafter"/>
</dbReference>
<name>A0A6P7GEN4_DIAVI</name>
<evidence type="ECO:0000313" key="15">
    <source>
        <dbReference type="RefSeq" id="XP_028144772.1"/>
    </source>
</evidence>
<evidence type="ECO:0000256" key="10">
    <source>
        <dbReference type="RuleBase" id="RU000688"/>
    </source>
</evidence>
<dbReference type="EnsemblMetazoa" id="XM_028288971.2">
    <property type="protein sequence ID" value="XP_028144772.1"/>
    <property type="gene ID" value="LOC114338380"/>
</dbReference>
<evidence type="ECO:0000256" key="6">
    <source>
        <dbReference type="ARBA" id="ARBA00023040"/>
    </source>
</evidence>
<dbReference type="PROSITE" id="PS50262">
    <property type="entry name" value="G_PROTEIN_RECEP_F1_2"/>
    <property type="match status" value="1"/>
</dbReference>
<keyword evidence="4 10" id="KW-0812">Transmembrane</keyword>
<evidence type="ECO:0000313" key="13">
    <source>
        <dbReference type="EnsemblMetazoa" id="XP_028144772.1"/>
    </source>
</evidence>
<keyword evidence="8 10" id="KW-0675">Receptor</keyword>
<keyword evidence="9 10" id="KW-0807">Transducer</keyword>
<feature type="transmembrane region" description="Helical" evidence="11">
    <location>
        <begin position="213"/>
        <end position="238"/>
    </location>
</feature>
<dbReference type="GO" id="GO:0007268">
    <property type="term" value="P:chemical synaptic transmission"/>
    <property type="evidence" value="ECO:0007669"/>
    <property type="project" value="TreeGrafter"/>
</dbReference>